<evidence type="ECO:0000313" key="3">
    <source>
        <dbReference type="EMBL" id="MCY6369670.1"/>
    </source>
</evidence>
<feature type="region of interest" description="Disordered" evidence="1">
    <location>
        <begin position="73"/>
        <end position="92"/>
    </location>
</feature>
<dbReference type="RefSeq" id="WP_268048043.1">
    <property type="nucleotide sequence ID" value="NZ_JAPQES010000001.1"/>
</dbReference>
<keyword evidence="2" id="KW-0472">Membrane</keyword>
<evidence type="ECO:0000313" key="4">
    <source>
        <dbReference type="Proteomes" id="UP001079657"/>
    </source>
</evidence>
<evidence type="ECO:0008006" key="5">
    <source>
        <dbReference type="Google" id="ProtNLM"/>
    </source>
</evidence>
<comment type="caution">
    <text evidence="3">The sequence shown here is derived from an EMBL/GenBank/DDBJ whole genome shotgun (WGS) entry which is preliminary data.</text>
</comment>
<keyword evidence="2" id="KW-0812">Transmembrane</keyword>
<accession>A0ABT4CKU9</accession>
<dbReference type="EMBL" id="JAPQES010000001">
    <property type="protein sequence ID" value="MCY6369670.1"/>
    <property type="molecule type" value="Genomic_DNA"/>
</dbReference>
<keyword evidence="4" id="KW-1185">Reference proteome</keyword>
<evidence type="ECO:0000256" key="2">
    <source>
        <dbReference type="SAM" id="Phobius"/>
    </source>
</evidence>
<evidence type="ECO:0000256" key="1">
    <source>
        <dbReference type="SAM" id="MobiDB-lite"/>
    </source>
</evidence>
<gene>
    <name evidence="3" type="ORF">OXH55_03270</name>
</gene>
<organism evidence="3 4">
    <name type="scientific">Clostridium ganghwense</name>
    <dbReference type="NCBI Taxonomy" id="312089"/>
    <lineage>
        <taxon>Bacteria</taxon>
        <taxon>Bacillati</taxon>
        <taxon>Bacillota</taxon>
        <taxon>Clostridia</taxon>
        <taxon>Eubacteriales</taxon>
        <taxon>Clostridiaceae</taxon>
        <taxon>Clostridium</taxon>
    </lineage>
</organism>
<sequence>MGKPSIFSKDYDEKMKKRKRIIKILTIFAILTVIGGVVLARGNVAKEIKTGIVKVVSKIRNININSVFDNSKDKDKTKSKTVPQESATKQQKAKIQKKKQEIKKNEIKKETQVIKLSNGEEIKLVYTLSNNQKQYIDFFPKTIQCSISPSKKSVVLIENNTQNMIFIDEKGNKKDITKGEYVSSKGTVFSKASILKSNPAYIWNSLPKLLDDDNIIYVSQLPWFNRGNDKFVWKYTISTNTHKYIVGTTGDEVGGKEIQYGKLSKEGLEVIIDGNVNIVK</sequence>
<name>A0ABT4CKU9_9CLOT</name>
<dbReference type="Proteomes" id="UP001079657">
    <property type="component" value="Unassembled WGS sequence"/>
</dbReference>
<proteinExistence type="predicted"/>
<reference evidence="3" key="1">
    <citation type="submission" date="2022-12" db="EMBL/GenBank/DDBJ databases">
        <authorList>
            <person name="Wang J."/>
        </authorList>
    </citation>
    <scope>NUCLEOTIDE SEQUENCE</scope>
    <source>
        <strain evidence="3">HY-42-06</strain>
    </source>
</reference>
<keyword evidence="2" id="KW-1133">Transmembrane helix</keyword>
<feature type="transmembrane region" description="Helical" evidence="2">
    <location>
        <begin position="21"/>
        <end position="40"/>
    </location>
</feature>
<protein>
    <recommendedName>
        <fullName evidence="5">tRNA (Guanine-N1)-methyltransferase</fullName>
    </recommendedName>
</protein>